<dbReference type="EMBL" id="LCBL01000006">
    <property type="protein sequence ID" value="KKS08642.1"/>
    <property type="molecule type" value="Genomic_DNA"/>
</dbReference>
<organism evidence="1 2">
    <name type="scientific">candidate division CPR2 bacterium GW2011_GWC1_41_48</name>
    <dbReference type="NCBI Taxonomy" id="1618344"/>
    <lineage>
        <taxon>Bacteria</taxon>
        <taxon>Bacteria division CPR2</taxon>
    </lineage>
</organism>
<evidence type="ECO:0000313" key="1">
    <source>
        <dbReference type="EMBL" id="KKS08642.1"/>
    </source>
</evidence>
<gene>
    <name evidence="1" type="ORF">UU65_C0006G0012</name>
</gene>
<protein>
    <submittedName>
        <fullName evidence="1">Uncharacterized protein</fullName>
    </submittedName>
</protein>
<reference evidence="1 2" key="1">
    <citation type="journal article" date="2015" name="Nature">
        <title>rRNA introns, odd ribosomes, and small enigmatic genomes across a large radiation of phyla.</title>
        <authorList>
            <person name="Brown C.T."/>
            <person name="Hug L.A."/>
            <person name="Thomas B.C."/>
            <person name="Sharon I."/>
            <person name="Castelle C.J."/>
            <person name="Singh A."/>
            <person name="Wilkins M.J."/>
            <person name="Williams K.H."/>
            <person name="Banfield J.F."/>
        </authorList>
    </citation>
    <scope>NUCLEOTIDE SEQUENCE [LARGE SCALE GENOMIC DNA]</scope>
</reference>
<comment type="caution">
    <text evidence="1">The sequence shown here is derived from an EMBL/GenBank/DDBJ whole genome shotgun (WGS) entry which is preliminary data.</text>
</comment>
<name>A0A0G0W9C1_UNCC2</name>
<proteinExistence type="predicted"/>
<dbReference type="Proteomes" id="UP000033869">
    <property type="component" value="Unassembled WGS sequence"/>
</dbReference>
<dbReference type="AlphaFoldDB" id="A0A0G0W9C1"/>
<evidence type="ECO:0000313" key="2">
    <source>
        <dbReference type="Proteomes" id="UP000033869"/>
    </source>
</evidence>
<accession>A0A0G0W9C1</accession>
<sequence>MATLYDLELQESNNFIHALVENGETPALKLILDQKNQAASMGEVGQVLLAQFEDSNSDIGKTLTRLQAIRLDVQAAMTHINMTTDLAAKANQVFSRSPETLSELNEEDQNIIKEYWLKKKEVIVFLLQKGYTQEELFA</sequence>